<feature type="transmembrane region" description="Helical" evidence="2">
    <location>
        <begin position="12"/>
        <end position="31"/>
    </location>
</feature>
<dbReference type="EMBL" id="CP003359">
    <property type="protein sequence ID" value="AGB41717.1"/>
    <property type="molecule type" value="Genomic_DNA"/>
</dbReference>
<dbReference type="AlphaFoldDB" id="L0K8V5"/>
<keyword evidence="2" id="KW-0812">Transmembrane</keyword>
<dbReference type="InterPro" id="IPR007445">
    <property type="entry name" value="PilO"/>
</dbReference>
<dbReference type="Gene3D" id="3.30.70.60">
    <property type="match status" value="1"/>
</dbReference>
<evidence type="ECO:0000256" key="2">
    <source>
        <dbReference type="SAM" id="Phobius"/>
    </source>
</evidence>
<dbReference type="Proteomes" id="UP000010880">
    <property type="component" value="Chromosome"/>
</dbReference>
<evidence type="ECO:0000313" key="3">
    <source>
        <dbReference type="EMBL" id="AGB41717.1"/>
    </source>
</evidence>
<evidence type="ECO:0000313" key="4">
    <source>
        <dbReference type="Proteomes" id="UP000010880"/>
    </source>
</evidence>
<dbReference type="KEGG" id="hhl:Halha_1781"/>
<dbReference type="Pfam" id="PF04350">
    <property type="entry name" value="PilO"/>
    <property type="match status" value="1"/>
</dbReference>
<dbReference type="RefSeq" id="WP_015327433.1">
    <property type="nucleotide sequence ID" value="NC_019978.1"/>
</dbReference>
<dbReference type="GO" id="GO:0043683">
    <property type="term" value="P:type IV pilus assembly"/>
    <property type="evidence" value="ECO:0007669"/>
    <property type="project" value="InterPro"/>
</dbReference>
<dbReference type="eggNOG" id="COG3167">
    <property type="taxonomic scope" value="Bacteria"/>
</dbReference>
<keyword evidence="2" id="KW-1133">Transmembrane helix</keyword>
<sequence>MLEQGLTSREKRLIVMGIVLILSLGSYFYLYQPQLKKIARLEKKIELKIQQLKVKSKKLGKQRNLKREYQRLKKELEMKEKRLLPQNERSKLIIALNNFIFNTRVDLITMTPHSLTEKGRYLKFPITLELKANYQALLSFIKQVERLNYLVKVEALTVSSGLKPNNQVLVNLKLVAYLQ</sequence>
<accession>L0K8V5</accession>
<dbReference type="HOGENOM" id="CLU_1431724_0_0_9"/>
<feature type="coiled-coil region" evidence="1">
    <location>
        <begin position="38"/>
        <end position="82"/>
    </location>
</feature>
<reference evidence="4" key="1">
    <citation type="submission" date="2012-02" db="EMBL/GenBank/DDBJ databases">
        <title>The complete genome of Halobacteroides halobius DSM 5150.</title>
        <authorList>
            <person name="Lucas S."/>
            <person name="Copeland A."/>
            <person name="Lapidus A."/>
            <person name="Glavina del Rio T."/>
            <person name="Dalin E."/>
            <person name="Tice H."/>
            <person name="Bruce D."/>
            <person name="Goodwin L."/>
            <person name="Pitluck S."/>
            <person name="Peters L."/>
            <person name="Mikhailova N."/>
            <person name="Gu W."/>
            <person name="Kyrpides N."/>
            <person name="Mavromatis K."/>
            <person name="Ivanova N."/>
            <person name="Brettin T."/>
            <person name="Detter J.C."/>
            <person name="Han C."/>
            <person name="Larimer F."/>
            <person name="Land M."/>
            <person name="Hauser L."/>
            <person name="Markowitz V."/>
            <person name="Cheng J.-F."/>
            <person name="Hugenholtz P."/>
            <person name="Woyke T."/>
            <person name="Wu D."/>
            <person name="Tindall B."/>
            <person name="Pomrenke H."/>
            <person name="Brambilla E."/>
            <person name="Klenk H.-P."/>
            <person name="Eisen J.A."/>
        </authorList>
    </citation>
    <scope>NUCLEOTIDE SEQUENCE [LARGE SCALE GENOMIC DNA]</scope>
    <source>
        <strain evidence="4">ATCC 35273 / DSM 5150 / MD-1</strain>
    </source>
</reference>
<keyword evidence="2" id="KW-0472">Membrane</keyword>
<keyword evidence="4" id="KW-1185">Reference proteome</keyword>
<evidence type="ECO:0000256" key="1">
    <source>
        <dbReference type="SAM" id="Coils"/>
    </source>
</evidence>
<gene>
    <name evidence="3" type="ordered locus">Halha_1781</name>
</gene>
<protein>
    <submittedName>
        <fullName evidence="3">Tfp pilus assembly protein PilO</fullName>
    </submittedName>
</protein>
<proteinExistence type="predicted"/>
<dbReference type="GO" id="GO:0043107">
    <property type="term" value="P:type IV pilus-dependent motility"/>
    <property type="evidence" value="ECO:0007669"/>
    <property type="project" value="InterPro"/>
</dbReference>
<keyword evidence="1" id="KW-0175">Coiled coil</keyword>
<dbReference type="InterPro" id="IPR014717">
    <property type="entry name" value="Transl_elong_EF1B/ribsomal_bS6"/>
</dbReference>
<dbReference type="STRING" id="748449.Halha_1781"/>
<organism evidence="3 4">
    <name type="scientific">Halobacteroides halobius (strain ATCC 35273 / DSM 5150 / MD-1)</name>
    <dbReference type="NCBI Taxonomy" id="748449"/>
    <lineage>
        <taxon>Bacteria</taxon>
        <taxon>Bacillati</taxon>
        <taxon>Bacillota</taxon>
        <taxon>Clostridia</taxon>
        <taxon>Halanaerobiales</taxon>
        <taxon>Halobacteroidaceae</taxon>
        <taxon>Halobacteroides</taxon>
    </lineage>
</organism>
<name>L0K8V5_HALHC</name>